<name>A0A9E7K6V7_9LILI</name>
<feature type="domain" description="Alpha/beta hydrolase fold-3" evidence="1">
    <location>
        <begin position="11"/>
        <end position="89"/>
    </location>
</feature>
<gene>
    <name evidence="2" type="ORF">MUK42_16412</name>
</gene>
<dbReference type="Pfam" id="PF07859">
    <property type="entry name" value="Abhydrolase_3"/>
    <property type="match status" value="1"/>
</dbReference>
<dbReference type="PANTHER" id="PTHR23024">
    <property type="entry name" value="ARYLACETAMIDE DEACETYLASE"/>
    <property type="match status" value="1"/>
</dbReference>
<keyword evidence="3" id="KW-1185">Reference proteome</keyword>
<dbReference type="InterPro" id="IPR029058">
    <property type="entry name" value="AB_hydrolase_fold"/>
</dbReference>
<accession>A0A9E7K6V7</accession>
<dbReference type="InterPro" id="IPR050466">
    <property type="entry name" value="Carboxylest/Gibb_receptor"/>
</dbReference>
<evidence type="ECO:0000313" key="2">
    <source>
        <dbReference type="EMBL" id="URE06726.1"/>
    </source>
</evidence>
<evidence type="ECO:0000259" key="1">
    <source>
        <dbReference type="Pfam" id="PF07859"/>
    </source>
</evidence>
<dbReference type="PANTHER" id="PTHR23024:SF589">
    <property type="entry name" value="CARBOXYLESTERASE 17-RELATED"/>
    <property type="match status" value="1"/>
</dbReference>
<proteinExistence type="predicted"/>
<organism evidence="2 3">
    <name type="scientific">Musa troglodytarum</name>
    <name type="common">fe'i banana</name>
    <dbReference type="NCBI Taxonomy" id="320322"/>
    <lineage>
        <taxon>Eukaryota</taxon>
        <taxon>Viridiplantae</taxon>
        <taxon>Streptophyta</taxon>
        <taxon>Embryophyta</taxon>
        <taxon>Tracheophyta</taxon>
        <taxon>Spermatophyta</taxon>
        <taxon>Magnoliopsida</taxon>
        <taxon>Liliopsida</taxon>
        <taxon>Zingiberales</taxon>
        <taxon>Musaceae</taxon>
        <taxon>Musa</taxon>
    </lineage>
</organism>
<dbReference type="EMBL" id="CP097507">
    <property type="protein sequence ID" value="URE06726.1"/>
    <property type="molecule type" value="Genomic_DNA"/>
</dbReference>
<dbReference type="OrthoDB" id="408631at2759"/>
<protein>
    <submittedName>
        <fullName evidence="2">Alpha/beta hydrolase fold</fullName>
    </submittedName>
</protein>
<dbReference type="Proteomes" id="UP001055439">
    <property type="component" value="Chromosome 5"/>
</dbReference>
<dbReference type="AlphaFoldDB" id="A0A9E7K6V7"/>
<dbReference type="Gene3D" id="3.40.50.1820">
    <property type="entry name" value="alpha/beta hydrolase"/>
    <property type="match status" value="1"/>
</dbReference>
<dbReference type="GO" id="GO:0016787">
    <property type="term" value="F:hydrolase activity"/>
    <property type="evidence" value="ECO:0007669"/>
    <property type="project" value="UniProtKB-KW"/>
</dbReference>
<evidence type="ECO:0000313" key="3">
    <source>
        <dbReference type="Proteomes" id="UP001055439"/>
    </source>
</evidence>
<sequence length="155" mass="17093">MGVLPRVPVRASHVACAVLSVDYRLAPENRFPAAYEDGLEVVRWVRQQAGHRAPDELGWWCTHCDFRVFLDGDSAGAAIAYNVAVQLDAMPESTAFLKTACLRGFCKAMRTAGKSVEEATYAAVGHAFQVLHNFPMAHTRTIELLTRTRALFNNG</sequence>
<reference evidence="2" key="1">
    <citation type="submission" date="2022-05" db="EMBL/GenBank/DDBJ databases">
        <title>The Musa troglodytarum L. genome provides insights into the mechanism of non-climacteric behaviour and enrichment of carotenoids.</title>
        <authorList>
            <person name="Wang J."/>
        </authorList>
    </citation>
    <scope>NUCLEOTIDE SEQUENCE</scope>
    <source>
        <tissue evidence="2">Leaf</tissue>
    </source>
</reference>
<dbReference type="SUPFAM" id="SSF53474">
    <property type="entry name" value="alpha/beta-Hydrolases"/>
    <property type="match status" value="1"/>
</dbReference>
<dbReference type="InterPro" id="IPR013094">
    <property type="entry name" value="AB_hydrolase_3"/>
</dbReference>
<keyword evidence="2" id="KW-0378">Hydrolase</keyword>